<protein>
    <submittedName>
        <fullName evidence="4">Pseudouridylate synthase</fullName>
        <ecNumber evidence="4">5.4.99.-</ecNumber>
    </submittedName>
</protein>
<dbReference type="OrthoDB" id="9807829at2"/>
<feature type="domain" description="Pseudouridine synthase RsuA/RluA-like" evidence="3">
    <location>
        <begin position="375"/>
        <end position="522"/>
    </location>
</feature>
<dbReference type="EMBL" id="LN554847">
    <property type="protein sequence ID" value="CED57180.1"/>
    <property type="molecule type" value="Genomic_DNA"/>
</dbReference>
<proteinExistence type="predicted"/>
<sequence>MQQHNIASSKFTRFSSQIDTIALPERFTFPYFYVPHPLASLAMEELQHYLDNQKTWQHDFSTQGKMFAVLVVKNQQGELGYLSSFAGTLLDSEESLSQAPDFFVNAIFNNQARDNLFSNQEDEIKTLEAEVIRLENAPDFVALKESLAASTAQSEQEVSAFQQAMATAKKERKLRRSHAESDSESPLSPDELSTLISELGNQSSREKRDLKQLKQQWQQTITELTTQHNEYLEALNLVKHQHDKLQQKVKDDALKATLFLNQSGVSKSLFELFEQNNSTRHTQAPIPYSSEQNLPKLLQTAFTLGYTPITLGEFWWGSAPYEQVRQHKNRYPVCQSKCFEIIEHMLDGIDVDDSPLEQTPSYGKELEIVYEDDVMVVVNKPVEFLSVPGKFITDSVYTRIQARYPTATGPLIVHRLDMSTSGLLVLTLTSETNKQVQKQFIERTVEKRYTALLEGNISNDSGLITLPLRGDLEDRPRQMVCHSDGRTAETSYQVIERENNRTKVHLYPKTGRTHQLRVHCSHQAGLNTPIVGDDLYGFKETRLHLHAGYLKLRHPVTNIEMEFEVDSDF</sequence>
<dbReference type="PANTHER" id="PTHR21600:SF89">
    <property type="entry name" value="RIBOSOMAL LARGE SUBUNIT PSEUDOURIDINE SYNTHASE A"/>
    <property type="match status" value="1"/>
</dbReference>
<dbReference type="GO" id="GO:0003723">
    <property type="term" value="F:RNA binding"/>
    <property type="evidence" value="ECO:0007669"/>
    <property type="project" value="InterPro"/>
</dbReference>
<dbReference type="HOGENOM" id="CLU_037416_0_0_6"/>
<dbReference type="GeneID" id="28542790"/>
<dbReference type="GO" id="GO:0000455">
    <property type="term" value="P:enzyme-directed rRNA pseudouridine synthesis"/>
    <property type="evidence" value="ECO:0007669"/>
    <property type="project" value="TreeGrafter"/>
</dbReference>
<evidence type="ECO:0000256" key="2">
    <source>
        <dbReference type="SAM" id="MobiDB-lite"/>
    </source>
</evidence>
<keyword evidence="4" id="KW-0413">Isomerase</keyword>
<organism evidence="4 5">
    <name type="scientific">Aliivibrio wodanis</name>
    <dbReference type="NCBI Taxonomy" id="80852"/>
    <lineage>
        <taxon>Bacteria</taxon>
        <taxon>Pseudomonadati</taxon>
        <taxon>Pseudomonadota</taxon>
        <taxon>Gammaproteobacteria</taxon>
        <taxon>Vibrionales</taxon>
        <taxon>Vibrionaceae</taxon>
        <taxon>Aliivibrio</taxon>
    </lineage>
</organism>
<accession>A0A090I674</accession>
<evidence type="ECO:0000259" key="3">
    <source>
        <dbReference type="Pfam" id="PF00849"/>
    </source>
</evidence>
<reference evidence="5" key="1">
    <citation type="submission" date="2014-09" db="EMBL/GenBank/DDBJ databases">
        <authorList>
            <person name="Hjerde E."/>
        </authorList>
    </citation>
    <scope>NUCLEOTIDE SEQUENCE [LARGE SCALE GENOMIC DNA]</scope>
    <source>
        <strain evidence="5">06/09/139</strain>
    </source>
</reference>
<dbReference type="CDD" id="cd02869">
    <property type="entry name" value="PseudoU_synth_RluA_like"/>
    <property type="match status" value="1"/>
</dbReference>
<keyword evidence="1" id="KW-0175">Coiled coil</keyword>
<dbReference type="InterPro" id="IPR006224">
    <property type="entry name" value="PsdUridine_synth_RluA-like_CS"/>
</dbReference>
<dbReference type="Pfam" id="PF00849">
    <property type="entry name" value="PseudoU_synth_2"/>
    <property type="match status" value="1"/>
</dbReference>
<dbReference type="EC" id="5.4.99.-" evidence="4"/>
<evidence type="ECO:0000313" key="4">
    <source>
        <dbReference type="EMBL" id="CED57180.1"/>
    </source>
</evidence>
<feature type="region of interest" description="Disordered" evidence="2">
    <location>
        <begin position="169"/>
        <end position="191"/>
    </location>
</feature>
<dbReference type="GO" id="GO:0140098">
    <property type="term" value="F:catalytic activity, acting on RNA"/>
    <property type="evidence" value="ECO:0007669"/>
    <property type="project" value="UniProtKB-ARBA"/>
</dbReference>
<dbReference type="PANTHER" id="PTHR21600">
    <property type="entry name" value="MITOCHONDRIAL RNA PSEUDOURIDINE SYNTHASE"/>
    <property type="match status" value="1"/>
</dbReference>
<dbReference type="SUPFAM" id="SSF55120">
    <property type="entry name" value="Pseudouridine synthase"/>
    <property type="match status" value="1"/>
</dbReference>
<feature type="coiled-coil region" evidence="1">
    <location>
        <begin position="196"/>
        <end position="248"/>
    </location>
</feature>
<dbReference type="GO" id="GO:0009982">
    <property type="term" value="F:pseudouridine synthase activity"/>
    <property type="evidence" value="ECO:0007669"/>
    <property type="project" value="InterPro"/>
</dbReference>
<dbReference type="PROSITE" id="PS01129">
    <property type="entry name" value="PSI_RLU"/>
    <property type="match status" value="1"/>
</dbReference>
<dbReference type="Gene3D" id="3.30.2350.10">
    <property type="entry name" value="Pseudouridine synthase"/>
    <property type="match status" value="1"/>
</dbReference>
<keyword evidence="5" id="KW-1185">Reference proteome</keyword>
<gene>
    <name evidence="4" type="ORF">AWOD_II_0539</name>
</gene>
<dbReference type="InterPro" id="IPR050188">
    <property type="entry name" value="RluA_PseudoU_synthase"/>
</dbReference>
<dbReference type="AlphaFoldDB" id="A0A090I674"/>
<name>A0A090I674_9GAMM</name>
<dbReference type="InterPro" id="IPR006145">
    <property type="entry name" value="PsdUridine_synth_RsuA/RluA"/>
</dbReference>
<evidence type="ECO:0000313" key="5">
    <source>
        <dbReference type="Proteomes" id="UP000032427"/>
    </source>
</evidence>
<dbReference type="KEGG" id="awd:AWOD_II_0539"/>
<dbReference type="InterPro" id="IPR020103">
    <property type="entry name" value="PsdUridine_synth_cat_dom_sf"/>
</dbReference>
<dbReference type="Proteomes" id="UP000032427">
    <property type="component" value="Chromosome 2"/>
</dbReference>
<dbReference type="STRING" id="80852.AWOD_II_0539"/>
<dbReference type="PATRIC" id="fig|80852.17.peg.3310"/>
<evidence type="ECO:0000256" key="1">
    <source>
        <dbReference type="SAM" id="Coils"/>
    </source>
</evidence>